<dbReference type="Proteomes" id="UP000835242">
    <property type="component" value="Chromosome"/>
</dbReference>
<feature type="transmembrane region" description="Helical" evidence="1">
    <location>
        <begin position="347"/>
        <end position="364"/>
    </location>
</feature>
<feature type="transmembrane region" description="Helical" evidence="1">
    <location>
        <begin position="164"/>
        <end position="196"/>
    </location>
</feature>
<organism evidence="2 3">
    <name type="scientific">Xanthomonas arboricola</name>
    <dbReference type="NCBI Taxonomy" id="56448"/>
    <lineage>
        <taxon>Bacteria</taxon>
        <taxon>Pseudomonadati</taxon>
        <taxon>Pseudomonadota</taxon>
        <taxon>Gammaproteobacteria</taxon>
        <taxon>Lysobacterales</taxon>
        <taxon>Lysobacteraceae</taxon>
        <taxon>Xanthomonas</taxon>
    </lineage>
</organism>
<gene>
    <name evidence="2" type="ORF">XA1314C_33270</name>
</gene>
<feature type="transmembrane region" description="Helical" evidence="1">
    <location>
        <begin position="267"/>
        <end position="285"/>
    </location>
</feature>
<evidence type="ECO:0000313" key="2">
    <source>
        <dbReference type="EMBL" id="CAE6820723.1"/>
    </source>
</evidence>
<protein>
    <submittedName>
        <fullName evidence="2">Uncharacterized protein</fullName>
    </submittedName>
</protein>
<proteinExistence type="predicted"/>
<reference evidence="2 3" key="1">
    <citation type="submission" date="2021-02" db="EMBL/GenBank/DDBJ databases">
        <authorList>
            <person name="Pothier F. J."/>
        </authorList>
    </citation>
    <scope>NUCLEOTIDE SEQUENCE [LARGE SCALE GENOMIC DNA]</scope>
    <source>
        <strain evidence="2 3">1314c</strain>
    </source>
</reference>
<evidence type="ECO:0000313" key="3">
    <source>
        <dbReference type="Proteomes" id="UP000835242"/>
    </source>
</evidence>
<keyword evidence="1" id="KW-0812">Transmembrane</keyword>
<feature type="transmembrane region" description="Helical" evidence="1">
    <location>
        <begin position="129"/>
        <end position="152"/>
    </location>
</feature>
<feature type="transmembrane region" description="Helical" evidence="1">
    <location>
        <begin position="291"/>
        <end position="311"/>
    </location>
</feature>
<accession>A0AAU9I8A6</accession>
<evidence type="ECO:0000256" key="1">
    <source>
        <dbReference type="SAM" id="Phobius"/>
    </source>
</evidence>
<name>A0AAU9I8A6_9XANT</name>
<dbReference type="AlphaFoldDB" id="A0AAU9I8A6"/>
<feature type="transmembrane region" description="Helical" evidence="1">
    <location>
        <begin position="81"/>
        <end position="103"/>
    </location>
</feature>
<dbReference type="EMBL" id="HG992337">
    <property type="protein sequence ID" value="CAE6820723.1"/>
    <property type="molecule type" value="Genomic_DNA"/>
</dbReference>
<feature type="transmembrane region" description="Helical" evidence="1">
    <location>
        <begin position="323"/>
        <end position="341"/>
    </location>
</feature>
<keyword evidence="1" id="KW-0472">Membrane</keyword>
<keyword evidence="1" id="KW-1133">Transmembrane helix</keyword>
<dbReference type="EMBL" id="HG992337">
    <property type="protein sequence ID" value="CAE6820700.1"/>
    <property type="molecule type" value="Genomic_DNA"/>
</dbReference>
<sequence length="564" mass="62631">MDSPIRIATYLLTLSLGLVLLYCASLAAPYPYTDDWIYASAPSIKSANDFIYWIFSQHVDHRIPFQKASQLLLLRLSGFDFRWLIALNITLALGTCAVFVELCRVCRGHRSWMDLCVPLIVLNPALPPYLWGFQMQFVIPTLAVGVSMLLMVTRTHQKDFSHVAFANLAAVVAAFSGMNGVIAASISVIAIALMVWRDRNAIPLKKSVVAAVLGSLVLITVLWLTWTPSTRTNSSLVSVSSLLTAMQALTSAGLASWLYASPSWKMAFNACILLLGTAAIVWQFYLSPKNWLPLCVVAAQSFSLLLAAALGRSGPEEWTWMHALHYGFIAAGLSVSALAAISASGGLRALALPIIVFVGYANYVNGAWRVRTMHETHEHIKSTFEALNTEYDVQRLAREYTLDFWWIKNDPKGIATVSDGIRSIRKLGYWLPKPLDRVKTFIEPNDPMIINQYCNVETLQVERLGELKVLRVSGWLLREDRQALSTTPAWLTLRDRASNQRWKLPLDLSKVRSDLAPGQISAGFQSVADITDLPDSPLPVTLDYYNNGHRVICDNGRATESISR</sequence>
<feature type="transmembrane region" description="Helical" evidence="1">
    <location>
        <begin position="208"/>
        <end position="226"/>
    </location>
</feature>
<feature type="transmembrane region" description="Helical" evidence="1">
    <location>
        <begin position="238"/>
        <end position="260"/>
    </location>
</feature>